<keyword evidence="1 2" id="KW-0238">DNA-binding</keyword>
<evidence type="ECO:0000256" key="2">
    <source>
        <dbReference type="PROSITE-ProRule" id="PRU00335"/>
    </source>
</evidence>
<evidence type="ECO:0000259" key="3">
    <source>
        <dbReference type="PROSITE" id="PS50977"/>
    </source>
</evidence>
<dbReference type="AlphaFoldDB" id="A0A068SPW5"/>
<organism evidence="4 5">
    <name type="scientific">Neorhizobium galegae bv. orientalis str. HAMBI 540</name>
    <dbReference type="NCBI Taxonomy" id="1028800"/>
    <lineage>
        <taxon>Bacteria</taxon>
        <taxon>Pseudomonadati</taxon>
        <taxon>Pseudomonadota</taxon>
        <taxon>Alphaproteobacteria</taxon>
        <taxon>Hyphomicrobiales</taxon>
        <taxon>Rhizobiaceae</taxon>
        <taxon>Rhizobium/Agrobacterium group</taxon>
        <taxon>Neorhizobium</taxon>
    </lineage>
</organism>
<evidence type="ECO:0000313" key="4">
    <source>
        <dbReference type="EMBL" id="CDN48268.1"/>
    </source>
</evidence>
<dbReference type="InterPro" id="IPR036271">
    <property type="entry name" value="Tet_transcr_reg_TetR-rel_C_sf"/>
</dbReference>
<proteinExistence type="predicted"/>
<dbReference type="InterPro" id="IPR009057">
    <property type="entry name" value="Homeodomain-like_sf"/>
</dbReference>
<dbReference type="KEGG" id="ngg:RG540_CH21000"/>
<dbReference type="Pfam" id="PF14246">
    <property type="entry name" value="TetR_C_7"/>
    <property type="match status" value="1"/>
</dbReference>
<dbReference type="InterPro" id="IPR050109">
    <property type="entry name" value="HTH-type_TetR-like_transc_reg"/>
</dbReference>
<dbReference type="SUPFAM" id="SSF46689">
    <property type="entry name" value="Homeodomain-like"/>
    <property type="match status" value="1"/>
</dbReference>
<dbReference type="PANTHER" id="PTHR30055:SF146">
    <property type="entry name" value="HTH-TYPE TRANSCRIPTIONAL DUAL REGULATOR CECR"/>
    <property type="match status" value="1"/>
</dbReference>
<dbReference type="Gene3D" id="1.10.10.60">
    <property type="entry name" value="Homeodomain-like"/>
    <property type="match status" value="1"/>
</dbReference>
<accession>A0A068SPW5</accession>
<dbReference type="InterPro" id="IPR001647">
    <property type="entry name" value="HTH_TetR"/>
</dbReference>
<evidence type="ECO:0000313" key="5">
    <source>
        <dbReference type="Proteomes" id="UP000028181"/>
    </source>
</evidence>
<dbReference type="Pfam" id="PF00440">
    <property type="entry name" value="TetR_N"/>
    <property type="match status" value="1"/>
</dbReference>
<name>A0A068SPW5_NEOGA</name>
<reference evidence="5" key="1">
    <citation type="journal article" date="2014" name="BMC Genomics">
        <title>Genome sequencing of two Neorhizobium galegae strains reveals a noeT gene responsible for the unusual acetylation of the nodulation factors.</title>
        <authorList>
            <person name="Osterman J."/>
            <person name="Marsh J."/>
            <person name="Laine P.K."/>
            <person name="Zeng Z."/>
            <person name="Alatalo E."/>
            <person name="Sullivan J.T."/>
            <person name="Young J.P."/>
            <person name="Thomas-Oates J."/>
            <person name="Paulin L."/>
            <person name="Lindstrom K."/>
        </authorList>
    </citation>
    <scope>NUCLEOTIDE SEQUENCE [LARGE SCALE GENOMIC DNA]</scope>
    <source>
        <strain evidence="5">HAMBI 540</strain>
    </source>
</reference>
<sequence>MRADTSDMPEFSPRQNAVLEQALRLLVEGGEKALTTSGLARAANCSKESLYKWFGDREGLLAAMIAHQASKVRTFERSGERLTDDLLRDHLELFARDLLVVLAGDVSLALNRLAIGQATREGSKLGKLLLEHGRRQIDRRAMALIDQGKRAGLLRFDNADAAYHTLYGLIVSDLHVRMLLGEPGLKDNARQAERAVGSFLTLHGTQKQSADVLGVSAGR</sequence>
<evidence type="ECO:0000256" key="1">
    <source>
        <dbReference type="ARBA" id="ARBA00023125"/>
    </source>
</evidence>
<dbReference type="HOGENOM" id="CLU_069356_27_0_5"/>
<dbReference type="Gene3D" id="1.10.357.10">
    <property type="entry name" value="Tetracycline Repressor, domain 2"/>
    <property type="match status" value="1"/>
</dbReference>
<protein>
    <submittedName>
        <fullName evidence="4">Bacterial regulatory protein TetR, HTH motif</fullName>
    </submittedName>
</protein>
<feature type="DNA-binding region" description="H-T-H motif" evidence="2">
    <location>
        <begin position="35"/>
        <end position="54"/>
    </location>
</feature>
<dbReference type="Proteomes" id="UP000028181">
    <property type="component" value="Chromosome I"/>
</dbReference>
<dbReference type="GO" id="GO:0000976">
    <property type="term" value="F:transcription cis-regulatory region binding"/>
    <property type="evidence" value="ECO:0007669"/>
    <property type="project" value="TreeGrafter"/>
</dbReference>
<feature type="domain" description="HTH tetR-type" evidence="3">
    <location>
        <begin position="12"/>
        <end position="72"/>
    </location>
</feature>
<dbReference type="GO" id="GO:0003700">
    <property type="term" value="F:DNA-binding transcription factor activity"/>
    <property type="evidence" value="ECO:0007669"/>
    <property type="project" value="TreeGrafter"/>
</dbReference>
<dbReference type="EMBL" id="HG938353">
    <property type="protein sequence ID" value="CDN48268.1"/>
    <property type="molecule type" value="Genomic_DNA"/>
</dbReference>
<dbReference type="PRINTS" id="PR00455">
    <property type="entry name" value="HTHTETR"/>
</dbReference>
<gene>
    <name evidence="4" type="ORF">RG540_CH21000</name>
</gene>
<keyword evidence="5" id="KW-1185">Reference proteome</keyword>
<dbReference type="PATRIC" id="fig|1028800.3.peg.2122"/>
<dbReference type="PROSITE" id="PS50977">
    <property type="entry name" value="HTH_TETR_2"/>
    <property type="match status" value="1"/>
</dbReference>
<dbReference type="SUPFAM" id="SSF48498">
    <property type="entry name" value="Tetracyclin repressor-like, C-terminal domain"/>
    <property type="match status" value="1"/>
</dbReference>
<dbReference type="InterPro" id="IPR039536">
    <property type="entry name" value="TetR_C_Proteobacteria"/>
</dbReference>
<dbReference type="eggNOG" id="COG1309">
    <property type="taxonomic scope" value="Bacteria"/>
</dbReference>
<dbReference type="PANTHER" id="PTHR30055">
    <property type="entry name" value="HTH-TYPE TRANSCRIPTIONAL REGULATOR RUTR"/>
    <property type="match status" value="1"/>
</dbReference>